<reference evidence="15 16" key="1">
    <citation type="submission" date="2020-08" db="EMBL/GenBank/DDBJ databases">
        <title>Pseudomonas sp. nov.</title>
        <authorList>
            <person name="Gieschler S."/>
            <person name="Fiedler G."/>
            <person name="Brinks E."/>
            <person name="Boehnlein C."/>
            <person name="Franz C.M.A.P."/>
            <person name="Kabisch J."/>
        </authorList>
    </citation>
    <scope>NUCLEOTIDE SEQUENCE [LARGE SCALE GENOMIC DNA]</scope>
    <source>
        <strain evidence="15 16">MBT-1</strain>
    </source>
</reference>
<keyword evidence="10" id="KW-0408">Iron</keyword>
<keyword evidence="3" id="KW-0813">Transport</keyword>
<evidence type="ECO:0000256" key="13">
    <source>
        <dbReference type="SAM" id="Phobius"/>
    </source>
</evidence>
<dbReference type="GO" id="GO:0005886">
    <property type="term" value="C:plasma membrane"/>
    <property type="evidence" value="ECO:0007669"/>
    <property type="project" value="UniProtKB-SubCell"/>
</dbReference>
<comment type="similarity">
    <text evidence="12">Belongs to the cytochrome b561 family.</text>
</comment>
<comment type="cofactor">
    <cofactor evidence="1">
        <name>heme b</name>
        <dbReference type="ChEBI" id="CHEBI:60344"/>
    </cofactor>
</comment>
<feature type="domain" description="Cytochrome b561 bacterial/Ni-hydrogenase" evidence="14">
    <location>
        <begin position="9"/>
        <end position="180"/>
    </location>
</feature>
<evidence type="ECO:0000256" key="2">
    <source>
        <dbReference type="ARBA" id="ARBA00004651"/>
    </source>
</evidence>
<organism evidence="15 16">
    <name type="scientific">Pseudomonas kielensis</name>
    <dbReference type="NCBI Taxonomy" id="2762577"/>
    <lineage>
        <taxon>Bacteria</taxon>
        <taxon>Pseudomonadati</taxon>
        <taxon>Pseudomonadota</taxon>
        <taxon>Gammaproteobacteria</taxon>
        <taxon>Pseudomonadales</taxon>
        <taxon>Pseudomonadaceae</taxon>
        <taxon>Pseudomonas</taxon>
    </lineage>
</organism>
<sequence length="187" mass="21074">MLEKENTGYTRIAKWLHWSMAFIWMVSWGLGILATHWRDTLNPQHELTFLHKALASTLLLLIVARVTWRLKNPPPALPESMSALAKRGAMIGHILLYAIALIALPLSGWYWSSVADKPILVAGLFLLPPLVDPAPDLYDLAKYIHTWTSWFCGALIGGHLLVALKHHFVDKDNILAGMLPSKKRRVK</sequence>
<feature type="transmembrane region" description="Helical" evidence="13">
    <location>
        <begin position="147"/>
        <end position="164"/>
    </location>
</feature>
<evidence type="ECO:0000313" key="16">
    <source>
        <dbReference type="Proteomes" id="UP000526003"/>
    </source>
</evidence>
<dbReference type="EMBL" id="JACMYG010000011">
    <property type="protein sequence ID" value="MBC2690783.1"/>
    <property type="molecule type" value="Genomic_DNA"/>
</dbReference>
<protein>
    <submittedName>
        <fullName evidence="15">Cytochrome b</fullName>
    </submittedName>
</protein>
<name>A0A7X1GFT1_9PSED</name>
<dbReference type="AlphaFoldDB" id="A0A7X1GFT1"/>
<feature type="transmembrane region" description="Helical" evidence="13">
    <location>
        <begin position="49"/>
        <end position="68"/>
    </location>
</feature>
<dbReference type="GO" id="GO:0020037">
    <property type="term" value="F:heme binding"/>
    <property type="evidence" value="ECO:0007669"/>
    <property type="project" value="TreeGrafter"/>
</dbReference>
<dbReference type="GO" id="GO:0009055">
    <property type="term" value="F:electron transfer activity"/>
    <property type="evidence" value="ECO:0007669"/>
    <property type="project" value="InterPro"/>
</dbReference>
<proteinExistence type="inferred from homology"/>
<evidence type="ECO:0000256" key="10">
    <source>
        <dbReference type="ARBA" id="ARBA00023004"/>
    </source>
</evidence>
<dbReference type="GO" id="GO:0046872">
    <property type="term" value="F:metal ion binding"/>
    <property type="evidence" value="ECO:0007669"/>
    <property type="project" value="UniProtKB-KW"/>
</dbReference>
<keyword evidence="6 13" id="KW-0812">Transmembrane</keyword>
<evidence type="ECO:0000256" key="3">
    <source>
        <dbReference type="ARBA" id="ARBA00022448"/>
    </source>
</evidence>
<evidence type="ECO:0000256" key="5">
    <source>
        <dbReference type="ARBA" id="ARBA00022617"/>
    </source>
</evidence>
<comment type="subcellular location">
    <subcellularLocation>
        <location evidence="2">Cell membrane</location>
        <topology evidence="2">Multi-pass membrane protein</topology>
    </subcellularLocation>
</comment>
<accession>A0A7X1GFT1</accession>
<evidence type="ECO:0000256" key="11">
    <source>
        <dbReference type="ARBA" id="ARBA00023136"/>
    </source>
</evidence>
<feature type="transmembrane region" description="Helical" evidence="13">
    <location>
        <begin position="12"/>
        <end position="37"/>
    </location>
</feature>
<dbReference type="SUPFAM" id="SSF81342">
    <property type="entry name" value="Transmembrane di-heme cytochromes"/>
    <property type="match status" value="1"/>
</dbReference>
<dbReference type="InterPro" id="IPR052168">
    <property type="entry name" value="Cytochrome_b561_oxidase"/>
</dbReference>
<evidence type="ECO:0000256" key="9">
    <source>
        <dbReference type="ARBA" id="ARBA00022989"/>
    </source>
</evidence>
<keyword evidence="4" id="KW-1003">Cell membrane</keyword>
<gene>
    <name evidence="15" type="ORF">H7995_13365</name>
</gene>
<keyword evidence="9 13" id="KW-1133">Transmembrane helix</keyword>
<evidence type="ECO:0000256" key="1">
    <source>
        <dbReference type="ARBA" id="ARBA00001970"/>
    </source>
</evidence>
<evidence type="ECO:0000313" key="15">
    <source>
        <dbReference type="EMBL" id="MBC2690783.1"/>
    </source>
</evidence>
<evidence type="ECO:0000256" key="4">
    <source>
        <dbReference type="ARBA" id="ARBA00022475"/>
    </source>
</evidence>
<evidence type="ECO:0000259" key="14">
    <source>
        <dbReference type="Pfam" id="PF01292"/>
    </source>
</evidence>
<comment type="caution">
    <text evidence="15">The sequence shown here is derived from an EMBL/GenBank/DDBJ whole genome shotgun (WGS) entry which is preliminary data.</text>
</comment>
<dbReference type="PANTHER" id="PTHR30529:SF1">
    <property type="entry name" value="CYTOCHROME B561 HOMOLOG 2"/>
    <property type="match status" value="1"/>
</dbReference>
<dbReference type="Pfam" id="PF01292">
    <property type="entry name" value="Ni_hydr_CYTB"/>
    <property type="match status" value="1"/>
</dbReference>
<dbReference type="InterPro" id="IPR011577">
    <property type="entry name" value="Cyt_b561_bac/Ni-Hgenase"/>
</dbReference>
<keyword evidence="8" id="KW-0249">Electron transport</keyword>
<dbReference type="Proteomes" id="UP000526003">
    <property type="component" value="Unassembled WGS sequence"/>
</dbReference>
<dbReference type="GO" id="GO:0022904">
    <property type="term" value="P:respiratory electron transport chain"/>
    <property type="evidence" value="ECO:0007669"/>
    <property type="project" value="InterPro"/>
</dbReference>
<evidence type="ECO:0000256" key="8">
    <source>
        <dbReference type="ARBA" id="ARBA00022982"/>
    </source>
</evidence>
<keyword evidence="11 13" id="KW-0472">Membrane</keyword>
<evidence type="ECO:0000256" key="12">
    <source>
        <dbReference type="ARBA" id="ARBA00037975"/>
    </source>
</evidence>
<keyword evidence="16" id="KW-1185">Reference proteome</keyword>
<dbReference type="PANTHER" id="PTHR30529">
    <property type="entry name" value="CYTOCHROME B561"/>
    <property type="match status" value="1"/>
</dbReference>
<dbReference type="InterPro" id="IPR016174">
    <property type="entry name" value="Di-haem_cyt_TM"/>
</dbReference>
<evidence type="ECO:0000256" key="7">
    <source>
        <dbReference type="ARBA" id="ARBA00022723"/>
    </source>
</evidence>
<dbReference type="RefSeq" id="WP_178117426.1">
    <property type="nucleotide sequence ID" value="NZ_JACMYG010000011.1"/>
</dbReference>
<keyword evidence="5" id="KW-0349">Heme</keyword>
<evidence type="ECO:0000256" key="6">
    <source>
        <dbReference type="ARBA" id="ARBA00022692"/>
    </source>
</evidence>
<keyword evidence="7" id="KW-0479">Metal-binding</keyword>
<feature type="transmembrane region" description="Helical" evidence="13">
    <location>
        <begin position="89"/>
        <end position="111"/>
    </location>
</feature>